<dbReference type="KEGG" id="nta:107767544"/>
<dbReference type="PaxDb" id="4097-A0A1S3XQV3"/>
<keyword evidence="1" id="KW-0175">Coiled coil</keyword>
<dbReference type="PANTHER" id="PTHR45835:SF104">
    <property type="entry name" value="PROTEIN NYNRIN-LIKE"/>
    <property type="match status" value="1"/>
</dbReference>
<evidence type="ECO:0000313" key="3">
    <source>
        <dbReference type="RefSeq" id="XP_016442062.1"/>
    </source>
</evidence>
<feature type="coiled-coil region" evidence="1">
    <location>
        <begin position="61"/>
        <end position="88"/>
    </location>
</feature>
<protein>
    <recommendedName>
        <fullName evidence="2">Tf2-1-like SH3-like domain-containing protein</fullName>
    </recommendedName>
</protein>
<accession>A0A1S3XQV3</accession>
<dbReference type="InterPro" id="IPR036397">
    <property type="entry name" value="RNaseH_sf"/>
</dbReference>
<evidence type="ECO:0000259" key="2">
    <source>
        <dbReference type="Pfam" id="PF24626"/>
    </source>
</evidence>
<feature type="domain" description="Tf2-1-like SH3-like" evidence="2">
    <location>
        <begin position="106"/>
        <end position="142"/>
    </location>
</feature>
<sequence length="165" mass="19200">MVFTNQKQWFKWIPLVEWWYNTNYHNALKSTPFQALYGFPPPQVPLGSLPYPSNTQAGACIAQRQTILQHLKENLTQAQARMKFYADRARTDRQFEEGDYVYLKLQPYRVILPQCIGAVAYRIDLPPGSQIHPVFHISQLKRRIGPTIIPQMQPPSYDVDGRVRI</sequence>
<organism evidence="3">
    <name type="scientific">Nicotiana tabacum</name>
    <name type="common">Common tobacco</name>
    <dbReference type="NCBI Taxonomy" id="4097"/>
    <lineage>
        <taxon>Eukaryota</taxon>
        <taxon>Viridiplantae</taxon>
        <taxon>Streptophyta</taxon>
        <taxon>Embryophyta</taxon>
        <taxon>Tracheophyta</taxon>
        <taxon>Spermatophyta</taxon>
        <taxon>Magnoliopsida</taxon>
        <taxon>eudicotyledons</taxon>
        <taxon>Gunneridae</taxon>
        <taxon>Pentapetalae</taxon>
        <taxon>asterids</taxon>
        <taxon>lamiids</taxon>
        <taxon>Solanales</taxon>
        <taxon>Solanaceae</taxon>
        <taxon>Nicotianoideae</taxon>
        <taxon>Nicotianeae</taxon>
        <taxon>Nicotiana</taxon>
    </lineage>
</organism>
<dbReference type="Gene3D" id="3.30.420.10">
    <property type="entry name" value="Ribonuclease H-like superfamily/Ribonuclease H"/>
    <property type="match status" value="1"/>
</dbReference>
<dbReference type="OrthoDB" id="1303160at2759"/>
<reference evidence="3" key="1">
    <citation type="submission" date="2025-08" db="UniProtKB">
        <authorList>
            <consortium name="RefSeq"/>
        </authorList>
    </citation>
    <scope>IDENTIFICATION</scope>
</reference>
<evidence type="ECO:0000256" key="1">
    <source>
        <dbReference type="SAM" id="Coils"/>
    </source>
</evidence>
<dbReference type="InterPro" id="IPR056924">
    <property type="entry name" value="SH3_Tf2-1"/>
</dbReference>
<name>A0A1S3XQV3_TOBAC</name>
<gene>
    <name evidence="3" type="primary">LOC107767544</name>
</gene>
<dbReference type="PANTHER" id="PTHR45835">
    <property type="entry name" value="YALI0A06105P"/>
    <property type="match status" value="1"/>
</dbReference>
<dbReference type="RefSeq" id="XP_016442062.1">
    <property type="nucleotide sequence ID" value="XM_016586576.1"/>
</dbReference>
<dbReference type="GO" id="GO:0003676">
    <property type="term" value="F:nucleic acid binding"/>
    <property type="evidence" value="ECO:0007669"/>
    <property type="project" value="InterPro"/>
</dbReference>
<dbReference type="STRING" id="4097.A0A1S3XQV3"/>
<proteinExistence type="predicted"/>
<dbReference type="OMA" id="WIPLVEW"/>
<dbReference type="Pfam" id="PF24626">
    <property type="entry name" value="SH3_Tf2-1"/>
    <property type="match status" value="1"/>
</dbReference>
<dbReference type="AlphaFoldDB" id="A0A1S3XQV3"/>